<dbReference type="EMBL" id="JARNBH010000002">
    <property type="protein sequence ID" value="MEC0271928.1"/>
    <property type="molecule type" value="Genomic_DNA"/>
</dbReference>
<keyword evidence="3" id="KW-1185">Reference proteome</keyword>
<dbReference type="PROSITE" id="PS51688">
    <property type="entry name" value="ICA"/>
    <property type="match status" value="1"/>
</dbReference>
<protein>
    <recommendedName>
        <fullName evidence="1">Peptidase S74 domain-containing protein</fullName>
    </recommendedName>
</protein>
<reference evidence="2 3" key="1">
    <citation type="submission" date="2023-03" db="EMBL/GenBank/DDBJ databases">
        <title>Bacillus Genome Sequencing.</title>
        <authorList>
            <person name="Dunlap C."/>
        </authorList>
    </citation>
    <scope>NUCLEOTIDE SEQUENCE [LARGE SCALE GENOMIC DNA]</scope>
    <source>
        <strain evidence="2 3">B-41290</strain>
    </source>
</reference>
<dbReference type="InterPro" id="IPR030392">
    <property type="entry name" value="S74_ICA"/>
</dbReference>
<gene>
    <name evidence="2" type="ORF">P4706_02365</name>
</gene>
<organism evidence="2 3">
    <name type="scientific">Peribacillus castrilensis</name>
    <dbReference type="NCBI Taxonomy" id="2897690"/>
    <lineage>
        <taxon>Bacteria</taxon>
        <taxon>Bacillati</taxon>
        <taxon>Bacillota</taxon>
        <taxon>Bacilli</taxon>
        <taxon>Bacillales</taxon>
        <taxon>Bacillaceae</taxon>
        <taxon>Peribacillus</taxon>
    </lineage>
</organism>
<accession>A0AAW9N8Y9</accession>
<sequence>MVQVTNNSPSAGYIAWKDCNISYKGTVYPIPDGNTNLTYVYWKFSDPDGFYGSNAYPTLAADDLLVFLNKNGIHLKVPNTSVLDGSLIVPESIYADALAANIITTEHLMAGAVTTNKLSAGAVTANTIAADAIGATAIAADAILSEHIQANQIIAEHLAVNSVTARVIAADAIGAEAIAANAVLAEHIKAGTITTNHISSSGIDVSKVINAATSTQISQINTRITDQDGVISQKATQTSVNLLTNRMTTAEGKITTQAGQIDLKVDRDGVIAAINLQPGTITIDARLVNIADTTNLVDNSTFEDDVVGSKPKGWDGGLTVSQATWGSNTGSNNAMQIDASNIRNTDIVQEKFIEVAAGDQLYLEMDYRNLNLLGSGGMYIGTKNYDAKKQHIGWGAVTAITTKTTSFKKQSGTYTIPANVRYVQIRVTFSNNGETTNKLYVDNLIVRRKNNADLIVEGAITANHLAANSITAANGALANASITRAKLQDAIIGTAQIEDGTITNAKIGNLAVDNAKISGLSANKLNAGYINGIDVYGAKFRSSDGMTNLEIVGGNVRLTQSGGSYVNMNPDGVYGYNSSGSERFRMDKGLITSAALGTSNSNVYLAPDSANEVRVVDLSSIPSDGIAENYSYRPIRVQGVRFAPNGNGYLGTEGEIRITSSGFQQPDGSYVYRALRAGNIYGTSFISTTTNAYIGADNEVRFVNKGFIDGDVSTPTYRPLRCGDISSGHIASHSGNMYVGSDDEVRIVSRGGYNGGNITWRNLRANLVYANAVDIQNGTHLYLRPTSGGEAKVTATGTTGDFRPIRARTFTTDTSMRENKKDIEVFSEDSLDIFRNAQIYTYRRLNDDPFAFKQLGMMIDETPRILHGEAGDSFDLYALTAYMGKGIKDIITITDKHSDDINWLKIENQYLKQKVKQLEDRLGAA</sequence>
<dbReference type="RefSeq" id="WP_367406033.1">
    <property type="nucleotide sequence ID" value="NZ_JARNBH010000002.1"/>
</dbReference>
<dbReference type="Gene3D" id="2.60.120.260">
    <property type="entry name" value="Galactose-binding domain-like"/>
    <property type="match status" value="1"/>
</dbReference>
<dbReference type="AlphaFoldDB" id="A0AAW9N8Y9"/>
<dbReference type="Proteomes" id="UP001307168">
    <property type="component" value="Unassembled WGS sequence"/>
</dbReference>
<evidence type="ECO:0000259" key="1">
    <source>
        <dbReference type="PROSITE" id="PS51688"/>
    </source>
</evidence>
<comment type="caution">
    <text evidence="2">The sequence shown here is derived from an EMBL/GenBank/DDBJ whole genome shotgun (WGS) entry which is preliminary data.</text>
</comment>
<evidence type="ECO:0000313" key="3">
    <source>
        <dbReference type="Proteomes" id="UP001307168"/>
    </source>
</evidence>
<feature type="domain" description="Peptidase S74" evidence="1">
    <location>
        <begin position="815"/>
        <end position="922"/>
    </location>
</feature>
<name>A0AAW9N8Y9_9BACI</name>
<proteinExistence type="predicted"/>
<evidence type="ECO:0000313" key="2">
    <source>
        <dbReference type="EMBL" id="MEC0271928.1"/>
    </source>
</evidence>